<dbReference type="EMBL" id="JAOAMV010000005">
    <property type="protein sequence ID" value="MCT2559473.1"/>
    <property type="molecule type" value="Genomic_DNA"/>
</dbReference>
<dbReference type="PROSITE" id="PS51257">
    <property type="entry name" value="PROKAR_LIPOPROTEIN"/>
    <property type="match status" value="1"/>
</dbReference>
<comment type="caution">
    <text evidence="3">The sequence shown here is derived from an EMBL/GenBank/DDBJ whole genome shotgun (WGS) entry which is preliminary data.</text>
</comment>
<evidence type="ECO:0000313" key="4">
    <source>
        <dbReference type="Proteomes" id="UP001142648"/>
    </source>
</evidence>
<dbReference type="RefSeq" id="WP_259962370.1">
    <property type="nucleotide sequence ID" value="NZ_JAOAMV010000005.1"/>
</dbReference>
<evidence type="ECO:0008006" key="5">
    <source>
        <dbReference type="Google" id="ProtNLM"/>
    </source>
</evidence>
<keyword evidence="4" id="KW-1185">Reference proteome</keyword>
<keyword evidence="2" id="KW-0732">Signal</keyword>
<feature type="chain" id="PRO_5040726785" description="Lipoprotein" evidence="2">
    <location>
        <begin position="25"/>
        <end position="99"/>
    </location>
</feature>
<feature type="compositionally biased region" description="Basic and acidic residues" evidence="1">
    <location>
        <begin position="59"/>
        <end position="71"/>
    </location>
</feature>
<accession>A0A9X3ALP4</accession>
<sequence length="99" mass="9893">MTKTRRLIALPLVLAIAACGGNDAGAEGERKTAAGEVLGGSISDDMLPLDTLTSQSPPLREKADAETRKSPSAEAADAPAEASDPSAAPAEAAEPPPGE</sequence>
<gene>
    <name evidence="3" type="ORF">N0B51_10835</name>
</gene>
<feature type="compositionally biased region" description="Low complexity" evidence="1">
    <location>
        <begin position="72"/>
        <end position="93"/>
    </location>
</feature>
<evidence type="ECO:0000313" key="3">
    <source>
        <dbReference type="EMBL" id="MCT2559473.1"/>
    </source>
</evidence>
<dbReference type="AlphaFoldDB" id="A0A9X3ALP4"/>
<evidence type="ECO:0000256" key="1">
    <source>
        <dbReference type="SAM" id="MobiDB-lite"/>
    </source>
</evidence>
<reference evidence="3" key="1">
    <citation type="submission" date="2022-09" db="EMBL/GenBank/DDBJ databases">
        <title>The genome sequence of Tsuneonella sp. YG55.</title>
        <authorList>
            <person name="Liu Y."/>
        </authorList>
    </citation>
    <scope>NUCLEOTIDE SEQUENCE</scope>
    <source>
        <strain evidence="3">YG55</strain>
    </source>
</reference>
<dbReference type="Proteomes" id="UP001142648">
    <property type="component" value="Unassembled WGS sequence"/>
</dbReference>
<proteinExistence type="predicted"/>
<evidence type="ECO:0000256" key="2">
    <source>
        <dbReference type="SAM" id="SignalP"/>
    </source>
</evidence>
<name>A0A9X3ALP4_9SPHN</name>
<protein>
    <recommendedName>
        <fullName evidence="5">Lipoprotein</fullName>
    </recommendedName>
</protein>
<feature type="signal peptide" evidence="2">
    <location>
        <begin position="1"/>
        <end position="24"/>
    </location>
</feature>
<organism evidence="3 4">
    <name type="scientific">Tsuneonella litorea</name>
    <dbReference type="NCBI Taxonomy" id="2976475"/>
    <lineage>
        <taxon>Bacteria</taxon>
        <taxon>Pseudomonadati</taxon>
        <taxon>Pseudomonadota</taxon>
        <taxon>Alphaproteobacteria</taxon>
        <taxon>Sphingomonadales</taxon>
        <taxon>Erythrobacteraceae</taxon>
        <taxon>Tsuneonella</taxon>
    </lineage>
</organism>
<feature type="region of interest" description="Disordered" evidence="1">
    <location>
        <begin position="39"/>
        <end position="99"/>
    </location>
</feature>